<evidence type="ECO:0000313" key="3">
    <source>
        <dbReference type="EMBL" id="KAJ6435792.1"/>
    </source>
</evidence>
<evidence type="ECO:0000256" key="1">
    <source>
        <dbReference type="SAM" id="MobiDB-lite"/>
    </source>
</evidence>
<dbReference type="InterPro" id="IPR007244">
    <property type="entry name" value="Naa35_N"/>
</dbReference>
<organism evidence="3 4">
    <name type="scientific">Salix udensis</name>
    <dbReference type="NCBI Taxonomy" id="889485"/>
    <lineage>
        <taxon>Eukaryota</taxon>
        <taxon>Viridiplantae</taxon>
        <taxon>Streptophyta</taxon>
        <taxon>Embryophyta</taxon>
        <taxon>Tracheophyta</taxon>
        <taxon>Spermatophyta</taxon>
        <taxon>Magnoliopsida</taxon>
        <taxon>eudicotyledons</taxon>
        <taxon>Gunneridae</taxon>
        <taxon>Pentapetalae</taxon>
        <taxon>rosids</taxon>
        <taxon>fabids</taxon>
        <taxon>Malpighiales</taxon>
        <taxon>Salicaceae</taxon>
        <taxon>Saliceae</taxon>
        <taxon>Salix</taxon>
    </lineage>
</organism>
<dbReference type="Pfam" id="PF04112">
    <property type="entry name" value="Mak10"/>
    <property type="match status" value="1"/>
</dbReference>
<keyword evidence="4" id="KW-1185">Reference proteome</keyword>
<dbReference type="PANTHER" id="PTHR21373:SF0">
    <property type="entry name" value="N-ALPHA-ACETYLTRANSFERASE 35, NATC AUXILIARY SUBUNIT"/>
    <property type="match status" value="1"/>
</dbReference>
<evidence type="ECO:0000259" key="2">
    <source>
        <dbReference type="Pfam" id="PF04112"/>
    </source>
</evidence>
<proteinExistence type="predicted"/>
<dbReference type="PANTHER" id="PTHR21373">
    <property type="entry name" value="GLUCOSE REPRESSIBLE PROTEIN MAK10"/>
    <property type="match status" value="1"/>
</dbReference>
<sequence>MDWKSTEQASMERHAPNHSSSSSIPATENTVWADASPLLETVCKELRDGELIHGDNFNLYAAMSALEIMDPKMDSGIINKYASVDEAIEDGLAPVPISIDKTVDVQCIIDIIDHLLACEATWHKGHSLAQTVFSCAYLVRPERTLSHALLDSYCKVIRATCKAVTTIVSDARTHEEEDLFTMSYGLPLNVEGDEKCLSLLNAVEENISRQLRACKAPLSKRKPLEDIEPLQTNFDLEEGYCKALLCRLRFRKHFCHVLTCMRRPQGRGLELARKHIASCISELGSILNSAEFLIPNSTTFNKKFLVGKRPSSILKTFFII</sequence>
<feature type="compositionally biased region" description="Polar residues" evidence="1">
    <location>
        <begin position="17"/>
        <end position="26"/>
    </location>
</feature>
<feature type="compositionally biased region" description="Basic and acidic residues" evidence="1">
    <location>
        <begin position="1"/>
        <end position="15"/>
    </location>
</feature>
<feature type="domain" description="NAA35-like N-terminal" evidence="2">
    <location>
        <begin position="49"/>
        <end position="138"/>
    </location>
</feature>
<feature type="region of interest" description="Disordered" evidence="1">
    <location>
        <begin position="1"/>
        <end position="26"/>
    </location>
</feature>
<dbReference type="EMBL" id="JAPFFJ010000001">
    <property type="protein sequence ID" value="KAJ6435792.1"/>
    <property type="molecule type" value="Genomic_DNA"/>
</dbReference>
<accession>A0AAD6PML0</accession>
<name>A0AAD6PML0_9ROSI</name>
<dbReference type="AlphaFoldDB" id="A0AAD6PML0"/>
<dbReference type="InterPro" id="IPR057983">
    <property type="entry name" value="NAA35-like_N"/>
</dbReference>
<comment type="caution">
    <text evidence="3">The sequence shown here is derived from an EMBL/GenBank/DDBJ whole genome shotgun (WGS) entry which is preliminary data.</text>
</comment>
<dbReference type="GO" id="GO:0031417">
    <property type="term" value="C:NatC complex"/>
    <property type="evidence" value="ECO:0007669"/>
    <property type="project" value="InterPro"/>
</dbReference>
<gene>
    <name evidence="3" type="ORF">OIU84_000921</name>
</gene>
<evidence type="ECO:0000313" key="4">
    <source>
        <dbReference type="Proteomes" id="UP001162972"/>
    </source>
</evidence>
<reference evidence="3 4" key="1">
    <citation type="journal article" date="2023" name="Int. J. Mol. Sci.">
        <title>De Novo Assembly and Annotation of 11 Diverse Shrub Willow (Salix) Genomes Reveals Novel Gene Organization in Sex-Linked Regions.</title>
        <authorList>
            <person name="Hyden B."/>
            <person name="Feng K."/>
            <person name="Yates T.B."/>
            <person name="Jawdy S."/>
            <person name="Cereghino C."/>
            <person name="Smart L.B."/>
            <person name="Muchero W."/>
        </authorList>
    </citation>
    <scope>NUCLEOTIDE SEQUENCE [LARGE SCALE GENOMIC DNA]</scope>
    <source>
        <tissue evidence="3">Shoot tip</tissue>
    </source>
</reference>
<dbReference type="Proteomes" id="UP001162972">
    <property type="component" value="Chromosome 18"/>
</dbReference>
<protein>
    <recommendedName>
        <fullName evidence="2">NAA35-like N-terminal domain-containing protein</fullName>
    </recommendedName>
</protein>